<reference evidence="2" key="1">
    <citation type="submission" date="2022-11" db="UniProtKB">
        <authorList>
            <consortium name="WormBaseParasite"/>
        </authorList>
    </citation>
    <scope>IDENTIFICATION</scope>
</reference>
<protein>
    <submittedName>
        <fullName evidence="2">Uncharacterized protein</fullName>
    </submittedName>
</protein>
<accession>A0A915HPQ8</accession>
<proteinExistence type="predicted"/>
<evidence type="ECO:0000313" key="1">
    <source>
        <dbReference type="Proteomes" id="UP000887565"/>
    </source>
</evidence>
<sequence>MEKREYQHKLYEYKVRPPASEEFEEEEEELVEHRFGWLQYFLINWFIRQKRRISVAPAAAEMQKYCNNSDLLPRKNYMYETKTIGRLHTVSRSFHIDVGKLIFFIFLFDSTFRALNKIFVEHNFIH</sequence>
<dbReference type="AlphaFoldDB" id="A0A915HPQ8"/>
<organism evidence="1 2">
    <name type="scientific">Romanomermis culicivorax</name>
    <name type="common">Nematode worm</name>
    <dbReference type="NCBI Taxonomy" id="13658"/>
    <lineage>
        <taxon>Eukaryota</taxon>
        <taxon>Metazoa</taxon>
        <taxon>Ecdysozoa</taxon>
        <taxon>Nematoda</taxon>
        <taxon>Enoplea</taxon>
        <taxon>Dorylaimia</taxon>
        <taxon>Mermithida</taxon>
        <taxon>Mermithoidea</taxon>
        <taxon>Mermithidae</taxon>
        <taxon>Romanomermis</taxon>
    </lineage>
</organism>
<dbReference type="Proteomes" id="UP000887565">
    <property type="component" value="Unplaced"/>
</dbReference>
<name>A0A915HPQ8_ROMCU</name>
<keyword evidence="1" id="KW-1185">Reference proteome</keyword>
<evidence type="ECO:0000313" key="2">
    <source>
        <dbReference type="WBParaSite" id="nRc.2.0.1.t03486-RA"/>
    </source>
</evidence>
<dbReference type="WBParaSite" id="nRc.2.0.1.t03486-RA">
    <property type="protein sequence ID" value="nRc.2.0.1.t03486-RA"/>
    <property type="gene ID" value="nRc.2.0.1.g03486"/>
</dbReference>